<dbReference type="Proteomes" id="UP000728106">
    <property type="component" value="Unassembled WGS sequence"/>
</dbReference>
<feature type="transmembrane region" description="Helical" evidence="1">
    <location>
        <begin position="199"/>
        <end position="218"/>
    </location>
</feature>
<evidence type="ECO:0000313" key="4">
    <source>
        <dbReference type="Proteomes" id="UP000728106"/>
    </source>
</evidence>
<reference evidence="3" key="1">
    <citation type="submission" date="2020-02" db="EMBL/GenBank/DDBJ databases">
        <authorList>
            <person name="Fontana A."/>
            <person name="Patrone V."/>
            <person name="Morelli L."/>
        </authorList>
    </citation>
    <scope>NUCLEOTIDE SEQUENCE</scope>
    <source>
        <strain evidence="2">CCUG 30943</strain>
        <strain evidence="3">CCUG 43002</strain>
    </source>
</reference>
<feature type="transmembrane region" description="Helical" evidence="1">
    <location>
        <begin position="158"/>
        <end position="179"/>
    </location>
</feature>
<name>A0A4Z0RJK3_WEICO</name>
<comment type="caution">
    <text evidence="3">The sequence shown here is derived from an EMBL/GenBank/DDBJ whole genome shotgun (WGS) entry which is preliminary data.</text>
</comment>
<dbReference type="AlphaFoldDB" id="A0A4Z0RJK3"/>
<dbReference type="RefSeq" id="WP_135411312.1">
    <property type="nucleotide sequence ID" value="NZ_JAAOCP010000004.1"/>
</dbReference>
<evidence type="ECO:0000313" key="2">
    <source>
        <dbReference type="EMBL" id="MBJ7632520.1"/>
    </source>
</evidence>
<feature type="transmembrane region" description="Helical" evidence="1">
    <location>
        <begin position="9"/>
        <end position="28"/>
    </location>
</feature>
<keyword evidence="1" id="KW-0812">Transmembrane</keyword>
<accession>A0A4Z0RJK3</accession>
<dbReference type="Proteomes" id="UP000808038">
    <property type="component" value="Unassembled WGS sequence"/>
</dbReference>
<sequence>MKDYLKQSLVPVLFFIISTVTLGSLYIQNYGPKSLGDYDMHIYNTYAVATGQLAGKFIVNNQKNGIKEMMIQGPSDELTLTGANFIYEPMVLHPFTKSKEYSLQKKSYNNTPANITNVPVRTQYPFINWVPQAIGYNIAKRFGASIWGMWQGARIGNLAIYLILVSIAIVIIPNGRWILALIGSFPLSVFLSSSLSGDALNISISTLFVAYVLHLRMNSLSSTQISKKQISVLIIFTLLLFSLKVAYVPLLIIILAIPNQYYSFKKKALSIGGSGILGLLIYLIWSHKYATVLQSFDNLNANVTFIKEHIVQAVFAVFSQTILIPFKFLSEIDQPGSATTLGFLTISFIIVITIVLFLSQKEELTISSSASLKDSLLLFYPIILAVGAYLMAVGLTEAALLVSWTKVYPGGKTFDITDIQGFQARYLLPLAPLTLMIYGVSKRFKTNVKHL</sequence>
<gene>
    <name evidence="3" type="ORF">HAU20_04540</name>
    <name evidence="2" type="ORF">HAU43_05390</name>
</gene>
<keyword evidence="4" id="KW-1185">Reference proteome</keyword>
<dbReference type="Pfam" id="PF09913">
    <property type="entry name" value="DUF2142"/>
    <property type="match status" value="1"/>
</dbReference>
<feature type="transmembrane region" description="Helical" evidence="1">
    <location>
        <begin position="424"/>
        <end position="441"/>
    </location>
</feature>
<keyword evidence="1" id="KW-0472">Membrane</keyword>
<feature type="transmembrane region" description="Helical" evidence="1">
    <location>
        <begin position="268"/>
        <end position="285"/>
    </location>
</feature>
<organism evidence="3 4">
    <name type="scientific">Weissella confusa</name>
    <name type="common">Lactobacillus confusus</name>
    <dbReference type="NCBI Taxonomy" id="1583"/>
    <lineage>
        <taxon>Bacteria</taxon>
        <taxon>Bacillati</taxon>
        <taxon>Bacillota</taxon>
        <taxon>Bacilli</taxon>
        <taxon>Lactobacillales</taxon>
        <taxon>Lactobacillaceae</taxon>
        <taxon>Weissella</taxon>
    </lineage>
</organism>
<feature type="transmembrane region" description="Helical" evidence="1">
    <location>
        <begin position="306"/>
        <end position="326"/>
    </location>
</feature>
<proteinExistence type="predicted"/>
<feature type="transmembrane region" description="Helical" evidence="1">
    <location>
        <begin position="230"/>
        <end position="256"/>
    </location>
</feature>
<keyword evidence="1" id="KW-1133">Transmembrane helix</keyword>
<evidence type="ECO:0000313" key="3">
    <source>
        <dbReference type="EMBL" id="MBJ7638656.1"/>
    </source>
</evidence>
<feature type="transmembrane region" description="Helical" evidence="1">
    <location>
        <begin position="378"/>
        <end position="404"/>
    </location>
</feature>
<reference evidence="3 4" key="2">
    <citation type="journal article" date="2021" name="Int. J. Food Microbiol.">
        <title>Safety demonstration of a microbial species for use in the food chain: Weissella confusa.</title>
        <authorList>
            <person name="Bourdichon F."/>
            <person name="Patrone V."/>
            <person name="Fontana A."/>
            <person name="Milani G."/>
            <person name="Morelli L."/>
        </authorList>
    </citation>
    <scope>NUCLEOTIDE SEQUENCE [LARGE SCALE GENOMIC DNA]</scope>
    <source>
        <strain evidence="2">CCUG 30943</strain>
        <strain evidence="3 4">CCUG 43002</strain>
    </source>
</reference>
<dbReference type="EMBL" id="JAAOCP010000004">
    <property type="protein sequence ID" value="MBJ7638656.1"/>
    <property type="molecule type" value="Genomic_DNA"/>
</dbReference>
<dbReference type="InterPro" id="IPR018674">
    <property type="entry name" value="DUF2142_membrane"/>
</dbReference>
<protein>
    <submittedName>
        <fullName evidence="3">DUF2142 domain-containing protein</fullName>
    </submittedName>
</protein>
<feature type="transmembrane region" description="Helical" evidence="1">
    <location>
        <begin position="40"/>
        <end position="59"/>
    </location>
</feature>
<evidence type="ECO:0000256" key="1">
    <source>
        <dbReference type="SAM" id="Phobius"/>
    </source>
</evidence>
<feature type="transmembrane region" description="Helical" evidence="1">
    <location>
        <begin position="338"/>
        <end position="358"/>
    </location>
</feature>
<dbReference type="EMBL" id="JAAOCX010000005">
    <property type="protein sequence ID" value="MBJ7632520.1"/>
    <property type="molecule type" value="Genomic_DNA"/>
</dbReference>